<evidence type="ECO:0000256" key="1">
    <source>
        <dbReference type="SAM" id="MobiDB-lite"/>
    </source>
</evidence>
<sequence length="161" mass="17567">MIKQDNPCTAQVKAQPQGQPFQTGTLTVADCSRLSSQQTLAQQHNDPEEVHQIDEQLGNLVVEAGGGSCAAMPVVEDKVADRLARVNKRNRKANMEAVRLVELVEAGRRQQKRKGLHAKLDSSRPQTLGVDTPGTDEALKADGKTFKAAVIDSIEFDFVDF</sequence>
<gene>
    <name evidence="2" type="ORF">MYCIT1_LOCUS8729</name>
</gene>
<accession>A0AAD2H2A2</accession>
<dbReference type="AlphaFoldDB" id="A0AAD2H2A2"/>
<keyword evidence="3" id="KW-1185">Reference proteome</keyword>
<organism evidence="2 3">
    <name type="scientific">Mycena citricolor</name>
    <dbReference type="NCBI Taxonomy" id="2018698"/>
    <lineage>
        <taxon>Eukaryota</taxon>
        <taxon>Fungi</taxon>
        <taxon>Dikarya</taxon>
        <taxon>Basidiomycota</taxon>
        <taxon>Agaricomycotina</taxon>
        <taxon>Agaricomycetes</taxon>
        <taxon>Agaricomycetidae</taxon>
        <taxon>Agaricales</taxon>
        <taxon>Marasmiineae</taxon>
        <taxon>Mycenaceae</taxon>
        <taxon>Mycena</taxon>
    </lineage>
</organism>
<evidence type="ECO:0000313" key="3">
    <source>
        <dbReference type="Proteomes" id="UP001295794"/>
    </source>
</evidence>
<evidence type="ECO:0000313" key="2">
    <source>
        <dbReference type="EMBL" id="CAK5266780.1"/>
    </source>
</evidence>
<dbReference type="Proteomes" id="UP001295794">
    <property type="component" value="Unassembled WGS sequence"/>
</dbReference>
<protein>
    <submittedName>
        <fullName evidence="2">Uncharacterized protein</fullName>
    </submittedName>
</protein>
<reference evidence="2" key="1">
    <citation type="submission" date="2023-11" db="EMBL/GenBank/DDBJ databases">
        <authorList>
            <person name="De Vega J J."/>
            <person name="De Vega J J."/>
        </authorList>
    </citation>
    <scope>NUCLEOTIDE SEQUENCE</scope>
</reference>
<feature type="region of interest" description="Disordered" evidence="1">
    <location>
        <begin position="1"/>
        <end position="21"/>
    </location>
</feature>
<feature type="region of interest" description="Disordered" evidence="1">
    <location>
        <begin position="111"/>
        <end position="134"/>
    </location>
</feature>
<name>A0AAD2H2A2_9AGAR</name>
<comment type="caution">
    <text evidence="2">The sequence shown here is derived from an EMBL/GenBank/DDBJ whole genome shotgun (WGS) entry which is preliminary data.</text>
</comment>
<proteinExistence type="predicted"/>
<dbReference type="EMBL" id="CAVNYO010000110">
    <property type="protein sequence ID" value="CAK5266780.1"/>
    <property type="molecule type" value="Genomic_DNA"/>
</dbReference>